<evidence type="ECO:0000256" key="3">
    <source>
        <dbReference type="ARBA" id="ARBA00022833"/>
    </source>
</evidence>
<comment type="similarity">
    <text evidence="4">Belongs to the HypA/HybF family.</text>
</comment>
<evidence type="ECO:0000256" key="2">
    <source>
        <dbReference type="ARBA" id="ARBA00022723"/>
    </source>
</evidence>
<comment type="function">
    <text evidence="4">Involved in the maturation of [NiFe] hydrogenases. Required for nickel insertion into the metal center of the hydrogenase.</text>
</comment>
<dbReference type="EMBL" id="MEUM01000020">
    <property type="protein sequence ID" value="OGC43455.1"/>
    <property type="molecule type" value="Genomic_DNA"/>
</dbReference>
<dbReference type="PANTHER" id="PTHR34535">
    <property type="entry name" value="HYDROGENASE MATURATION FACTOR HYPA"/>
    <property type="match status" value="1"/>
</dbReference>
<accession>A0A1F4UET9</accession>
<dbReference type="Gene3D" id="3.30.2320.80">
    <property type="match status" value="1"/>
</dbReference>
<dbReference type="NCBIfam" id="TIGR00100">
    <property type="entry name" value="hypA"/>
    <property type="match status" value="1"/>
</dbReference>
<dbReference type="InterPro" id="IPR000688">
    <property type="entry name" value="HypA/HybF"/>
</dbReference>
<feature type="binding site" evidence="4">
    <location>
        <position position="89"/>
    </location>
    <ligand>
        <name>Zn(2+)</name>
        <dbReference type="ChEBI" id="CHEBI:29105"/>
    </ligand>
</feature>
<comment type="caution">
    <text evidence="5">The sequence shown here is derived from an EMBL/GenBank/DDBJ whole genome shotgun (WGS) entry which is preliminary data.</text>
</comment>
<dbReference type="AlphaFoldDB" id="A0A1F4UET9"/>
<dbReference type="GO" id="GO:0051604">
    <property type="term" value="P:protein maturation"/>
    <property type="evidence" value="ECO:0007669"/>
    <property type="project" value="InterPro"/>
</dbReference>
<keyword evidence="2 4" id="KW-0479">Metal-binding</keyword>
<keyword evidence="3 4" id="KW-0862">Zinc</keyword>
<evidence type="ECO:0000313" key="6">
    <source>
        <dbReference type="Proteomes" id="UP000177025"/>
    </source>
</evidence>
<dbReference type="Pfam" id="PF01155">
    <property type="entry name" value="HypA"/>
    <property type="match status" value="1"/>
</dbReference>
<organism evidence="5 6">
    <name type="scientific">candidate division WOR-3 bacterium RBG_13_43_14</name>
    <dbReference type="NCBI Taxonomy" id="1802590"/>
    <lineage>
        <taxon>Bacteria</taxon>
        <taxon>Bacteria division WOR-3</taxon>
    </lineage>
</organism>
<keyword evidence="1 4" id="KW-0533">Nickel</keyword>
<feature type="binding site" evidence="4">
    <location>
        <position position="76"/>
    </location>
    <ligand>
        <name>Zn(2+)</name>
        <dbReference type="ChEBI" id="CHEBI:29105"/>
    </ligand>
</feature>
<feature type="binding site" evidence="4">
    <location>
        <position position="2"/>
    </location>
    <ligand>
        <name>Ni(2+)</name>
        <dbReference type="ChEBI" id="CHEBI:49786"/>
    </ligand>
</feature>
<protein>
    <recommendedName>
        <fullName evidence="4">Hydrogenase maturation factor HypA</fullName>
    </recommendedName>
</protein>
<dbReference type="PANTHER" id="PTHR34535:SF3">
    <property type="entry name" value="HYDROGENASE MATURATION FACTOR HYPA"/>
    <property type="match status" value="1"/>
</dbReference>
<feature type="binding site" evidence="4">
    <location>
        <position position="73"/>
    </location>
    <ligand>
        <name>Zn(2+)</name>
        <dbReference type="ChEBI" id="CHEBI:29105"/>
    </ligand>
</feature>
<gene>
    <name evidence="4" type="primary">hypA</name>
    <name evidence="5" type="ORF">A2Y85_07845</name>
</gene>
<evidence type="ECO:0000256" key="4">
    <source>
        <dbReference type="HAMAP-Rule" id="MF_00213"/>
    </source>
</evidence>
<name>A0A1F4UET9_UNCW3</name>
<dbReference type="HAMAP" id="MF_00213">
    <property type="entry name" value="HypA_HybF"/>
    <property type="match status" value="1"/>
</dbReference>
<sequence>MHEFSVTQSLVDLCKQEAEKNSMISIKRINIKLGKFTGFSPDSIRFYFEILKPDSRLQDAQLNFKEIPIVIKCDNCKKKITIEEPIMICPECGHSDIELISGREFFVESIEGE</sequence>
<dbReference type="GO" id="GO:0016151">
    <property type="term" value="F:nickel cation binding"/>
    <property type="evidence" value="ECO:0007669"/>
    <property type="project" value="UniProtKB-UniRule"/>
</dbReference>
<dbReference type="Proteomes" id="UP000177025">
    <property type="component" value="Unassembled WGS sequence"/>
</dbReference>
<feature type="binding site" evidence="4">
    <location>
        <position position="92"/>
    </location>
    <ligand>
        <name>Zn(2+)</name>
        <dbReference type="ChEBI" id="CHEBI:29105"/>
    </ligand>
</feature>
<evidence type="ECO:0000256" key="1">
    <source>
        <dbReference type="ARBA" id="ARBA00022596"/>
    </source>
</evidence>
<reference evidence="5 6" key="1">
    <citation type="journal article" date="2016" name="Nat. Commun.">
        <title>Thousands of microbial genomes shed light on interconnected biogeochemical processes in an aquifer system.</title>
        <authorList>
            <person name="Anantharaman K."/>
            <person name="Brown C.T."/>
            <person name="Hug L.A."/>
            <person name="Sharon I."/>
            <person name="Castelle C.J."/>
            <person name="Probst A.J."/>
            <person name="Thomas B.C."/>
            <person name="Singh A."/>
            <person name="Wilkins M.J."/>
            <person name="Karaoz U."/>
            <person name="Brodie E.L."/>
            <person name="Williams K.H."/>
            <person name="Hubbard S.S."/>
            <person name="Banfield J.F."/>
        </authorList>
    </citation>
    <scope>NUCLEOTIDE SEQUENCE [LARGE SCALE GENOMIC DNA]</scope>
</reference>
<proteinExistence type="inferred from homology"/>
<dbReference type="GO" id="GO:0008270">
    <property type="term" value="F:zinc ion binding"/>
    <property type="evidence" value="ECO:0007669"/>
    <property type="project" value="UniProtKB-UniRule"/>
</dbReference>
<dbReference type="PIRSF" id="PIRSF004761">
    <property type="entry name" value="Hydrgn_mat_HypA"/>
    <property type="match status" value="1"/>
</dbReference>
<evidence type="ECO:0000313" key="5">
    <source>
        <dbReference type="EMBL" id="OGC43455.1"/>
    </source>
</evidence>